<organism evidence="8 9">
    <name type="scientific">Dictyocaulus viviparus</name>
    <name type="common">Bovine lungworm</name>
    <dbReference type="NCBI Taxonomy" id="29172"/>
    <lineage>
        <taxon>Eukaryota</taxon>
        <taxon>Metazoa</taxon>
        <taxon>Ecdysozoa</taxon>
        <taxon>Nematoda</taxon>
        <taxon>Chromadorea</taxon>
        <taxon>Rhabditida</taxon>
        <taxon>Rhabditina</taxon>
        <taxon>Rhabditomorpha</taxon>
        <taxon>Strongyloidea</taxon>
        <taxon>Metastrongylidae</taxon>
        <taxon>Dictyocaulus</taxon>
    </lineage>
</organism>
<dbReference type="Gene3D" id="3.30.420.10">
    <property type="entry name" value="Ribonuclease H-like superfamily/Ribonuclease H"/>
    <property type="match status" value="1"/>
</dbReference>
<evidence type="ECO:0000256" key="7">
    <source>
        <dbReference type="SAM" id="MobiDB-lite"/>
    </source>
</evidence>
<dbReference type="GO" id="GO:0008296">
    <property type="term" value="F:3'-5'-DNA exonuclease activity"/>
    <property type="evidence" value="ECO:0007669"/>
    <property type="project" value="TreeGrafter"/>
</dbReference>
<dbReference type="InterPro" id="IPR012337">
    <property type="entry name" value="RNaseH-like_sf"/>
</dbReference>
<sequence length="722" mass="81709">MPSPPVLHHFTPVPAVFAPSQQRGHEIAVYIFPHNHSLCYEFFFHCLSADHVTQTYLCCGCKALRTRDNQKYRQPIPSCKLRNGCFITDPLNPIRPHFCFPRSTPQATTRRLIIERCNELRAGPCEKPTKNVVEDILSDITSSKFDAFPIGERRVMVEQIASPYGNARENLRRTLQRNQQRGLNPSLPRPKLTGKTRKQLMRNRCPSSKYENPQSSEDSSHSNEDSVVSVIPRKKFVCIEPTRTLVFMDLAATHVFTSREDVMRSPEISSGATLSVDTFEKLILETQPSEYPRITEMSFLSLPRDVFTRGQKTIKSLVHEAPDQAFVLRLSANVHTCQLNPELNDQEWDALQDISANDIPIVPRPRCDLVLKRTFAEEWPSIRSFLDECPKPVCLVAHNGILFDYRVLYGELFRCGFIGKDMGMPKGVLFVDSVLAIQEIEDIFCREIYNATKELTSQRVIYNVESYENVACNDVSNAKPCSDISSHGVALISDSMQSSRISLKKSLQQPTSTLFPSEWFNCDIHPLSVINAGDWPPAKLRRIRPEFFMRNKIGVWEFNLTVAKNGLKSDLAVLYETNVALVKKNVVKTPYEAHFSQEGAEALLQQATMSERGRGVRPSPKINRVAKCGTIMAAFQRQMRKKNCPLCGQSVFLPQYKAHFDNCQLASNDSDCELAPQLLQIVQCLSAAESRALQIGPPIVIDEENSCSEHQTALEQHRQCKC</sequence>
<gene>
    <name evidence="8" type="ORF">DICVIV_04579</name>
</gene>
<dbReference type="GO" id="GO:0046872">
    <property type="term" value="F:metal ion binding"/>
    <property type="evidence" value="ECO:0007669"/>
    <property type="project" value="UniProtKB-KW"/>
</dbReference>
<keyword evidence="4" id="KW-0378">Hydrolase</keyword>
<dbReference type="PANTHER" id="PTHR13058">
    <property type="entry name" value="THREE PRIME REPAIR EXONUCLEASE 1, 2"/>
    <property type="match status" value="1"/>
</dbReference>
<dbReference type="SUPFAM" id="SSF53098">
    <property type="entry name" value="Ribonuclease H-like"/>
    <property type="match status" value="1"/>
</dbReference>
<dbReference type="InterPro" id="IPR040393">
    <property type="entry name" value="TREX1/2"/>
</dbReference>
<feature type="region of interest" description="Disordered" evidence="7">
    <location>
        <begin position="176"/>
        <end position="226"/>
    </location>
</feature>
<accession>A0A0D8XXV7</accession>
<keyword evidence="6" id="KW-0460">Magnesium</keyword>
<evidence type="ECO:0000256" key="4">
    <source>
        <dbReference type="ARBA" id="ARBA00022801"/>
    </source>
</evidence>
<reference evidence="9" key="2">
    <citation type="journal article" date="2016" name="Sci. Rep.">
        <title>Dictyocaulus viviparus genome, variome and transcriptome elucidate lungworm biology and support future intervention.</title>
        <authorList>
            <person name="McNulty S.N."/>
            <person name="Strube C."/>
            <person name="Rosa B.A."/>
            <person name="Martin J.C."/>
            <person name="Tyagi R."/>
            <person name="Choi Y.J."/>
            <person name="Wang Q."/>
            <person name="Hallsworth Pepin K."/>
            <person name="Zhang X."/>
            <person name="Ozersky P."/>
            <person name="Wilson R.K."/>
            <person name="Sternberg P.W."/>
            <person name="Gasser R.B."/>
            <person name="Mitreva M."/>
        </authorList>
    </citation>
    <scope>NUCLEOTIDE SEQUENCE [LARGE SCALE GENOMIC DNA]</scope>
    <source>
        <strain evidence="9">HannoverDv2000</strain>
    </source>
</reference>
<feature type="compositionally biased region" description="Polar residues" evidence="7">
    <location>
        <begin position="205"/>
        <end position="214"/>
    </location>
</feature>
<evidence type="ECO:0000256" key="3">
    <source>
        <dbReference type="ARBA" id="ARBA00022723"/>
    </source>
</evidence>
<evidence type="ECO:0000256" key="1">
    <source>
        <dbReference type="ARBA" id="ARBA00001946"/>
    </source>
</evidence>
<evidence type="ECO:0008006" key="10">
    <source>
        <dbReference type="Google" id="ProtNLM"/>
    </source>
</evidence>
<dbReference type="AlphaFoldDB" id="A0A0D8XXV7"/>
<comment type="cofactor">
    <cofactor evidence="1">
        <name>Mg(2+)</name>
        <dbReference type="ChEBI" id="CHEBI:18420"/>
    </cofactor>
</comment>
<feature type="compositionally biased region" description="Basic residues" evidence="7">
    <location>
        <begin position="192"/>
        <end position="201"/>
    </location>
</feature>
<keyword evidence="2" id="KW-0540">Nuclease</keyword>
<keyword evidence="3" id="KW-0479">Metal-binding</keyword>
<evidence type="ECO:0000256" key="2">
    <source>
        <dbReference type="ARBA" id="ARBA00022722"/>
    </source>
</evidence>
<protein>
    <recommendedName>
        <fullName evidence="10">Exonuclease domain-containing protein</fullName>
    </recommendedName>
</protein>
<dbReference type="GO" id="GO:0003676">
    <property type="term" value="F:nucleic acid binding"/>
    <property type="evidence" value="ECO:0007669"/>
    <property type="project" value="InterPro"/>
</dbReference>
<dbReference type="OrthoDB" id="10250935at2759"/>
<name>A0A0D8XXV7_DICVI</name>
<dbReference type="PANTHER" id="PTHR13058:SF19">
    <property type="entry name" value="LD40940P"/>
    <property type="match status" value="1"/>
</dbReference>
<keyword evidence="5" id="KW-0269">Exonuclease</keyword>
<proteinExistence type="predicted"/>
<evidence type="ECO:0000256" key="6">
    <source>
        <dbReference type="ARBA" id="ARBA00022842"/>
    </source>
</evidence>
<dbReference type="InterPro" id="IPR036397">
    <property type="entry name" value="RNaseH_sf"/>
</dbReference>
<dbReference type="STRING" id="29172.A0A0D8XXV7"/>
<evidence type="ECO:0000313" key="8">
    <source>
        <dbReference type="EMBL" id="KJH49315.1"/>
    </source>
</evidence>
<dbReference type="EMBL" id="KN716239">
    <property type="protein sequence ID" value="KJH49315.1"/>
    <property type="molecule type" value="Genomic_DNA"/>
</dbReference>
<evidence type="ECO:0000313" key="9">
    <source>
        <dbReference type="Proteomes" id="UP000053766"/>
    </source>
</evidence>
<keyword evidence="9" id="KW-1185">Reference proteome</keyword>
<dbReference type="GO" id="GO:0006308">
    <property type="term" value="P:DNA catabolic process"/>
    <property type="evidence" value="ECO:0007669"/>
    <property type="project" value="TreeGrafter"/>
</dbReference>
<dbReference type="Proteomes" id="UP000053766">
    <property type="component" value="Unassembled WGS sequence"/>
</dbReference>
<evidence type="ECO:0000256" key="5">
    <source>
        <dbReference type="ARBA" id="ARBA00022839"/>
    </source>
</evidence>
<dbReference type="GO" id="GO:0005737">
    <property type="term" value="C:cytoplasm"/>
    <property type="evidence" value="ECO:0007669"/>
    <property type="project" value="TreeGrafter"/>
</dbReference>
<reference evidence="8 9" key="1">
    <citation type="submission" date="2013-11" db="EMBL/GenBank/DDBJ databases">
        <title>Draft genome of the bovine lungworm Dictyocaulus viviparus.</title>
        <authorList>
            <person name="Mitreva M."/>
        </authorList>
    </citation>
    <scope>NUCLEOTIDE SEQUENCE [LARGE SCALE GENOMIC DNA]</scope>
    <source>
        <strain evidence="8 9">HannoverDv2000</strain>
    </source>
</reference>